<dbReference type="InterPro" id="IPR013087">
    <property type="entry name" value="Znf_C2H2_type"/>
</dbReference>
<evidence type="ECO:0000313" key="5">
    <source>
        <dbReference type="Proteomes" id="UP000735302"/>
    </source>
</evidence>
<feature type="domain" description="C2H2-type" evidence="3">
    <location>
        <begin position="586"/>
        <end position="617"/>
    </location>
</feature>
<feature type="region of interest" description="Disordered" evidence="2">
    <location>
        <begin position="136"/>
        <end position="155"/>
    </location>
</feature>
<accession>A0AAV4A980</accession>
<comment type="caution">
    <text evidence="4">The sequence shown here is derived from an EMBL/GenBank/DDBJ whole genome shotgun (WGS) entry which is preliminary data.</text>
</comment>
<reference evidence="4 5" key="1">
    <citation type="journal article" date="2021" name="Elife">
        <title>Chloroplast acquisition without the gene transfer in kleptoplastic sea slugs, Plakobranchus ocellatus.</title>
        <authorList>
            <person name="Maeda T."/>
            <person name="Takahashi S."/>
            <person name="Yoshida T."/>
            <person name="Shimamura S."/>
            <person name="Takaki Y."/>
            <person name="Nagai Y."/>
            <person name="Toyoda A."/>
            <person name="Suzuki Y."/>
            <person name="Arimoto A."/>
            <person name="Ishii H."/>
            <person name="Satoh N."/>
            <person name="Nishiyama T."/>
            <person name="Hasebe M."/>
            <person name="Maruyama T."/>
            <person name="Minagawa J."/>
            <person name="Obokata J."/>
            <person name="Shigenobu S."/>
        </authorList>
    </citation>
    <scope>NUCLEOTIDE SEQUENCE [LARGE SCALE GENOMIC DNA]</scope>
</reference>
<proteinExistence type="predicted"/>
<feature type="region of interest" description="Disordered" evidence="2">
    <location>
        <begin position="37"/>
        <end position="57"/>
    </location>
</feature>
<dbReference type="GO" id="GO:0008270">
    <property type="term" value="F:zinc ion binding"/>
    <property type="evidence" value="ECO:0007669"/>
    <property type="project" value="UniProtKB-KW"/>
</dbReference>
<keyword evidence="1" id="KW-0863">Zinc-finger</keyword>
<dbReference type="EMBL" id="BLXT01003741">
    <property type="protein sequence ID" value="GFO04720.1"/>
    <property type="molecule type" value="Genomic_DNA"/>
</dbReference>
<dbReference type="Proteomes" id="UP000735302">
    <property type="component" value="Unassembled WGS sequence"/>
</dbReference>
<keyword evidence="1" id="KW-0862">Zinc</keyword>
<evidence type="ECO:0000259" key="3">
    <source>
        <dbReference type="PROSITE" id="PS50157"/>
    </source>
</evidence>
<dbReference type="PROSITE" id="PS50157">
    <property type="entry name" value="ZINC_FINGER_C2H2_2"/>
    <property type="match status" value="1"/>
</dbReference>
<dbReference type="Gene3D" id="3.30.160.60">
    <property type="entry name" value="Classic Zinc Finger"/>
    <property type="match status" value="1"/>
</dbReference>
<name>A0AAV4A980_9GAST</name>
<evidence type="ECO:0000256" key="1">
    <source>
        <dbReference type="PROSITE-ProRule" id="PRU00042"/>
    </source>
</evidence>
<keyword evidence="1" id="KW-0479">Metal-binding</keyword>
<dbReference type="PROSITE" id="PS00028">
    <property type="entry name" value="ZINC_FINGER_C2H2_1"/>
    <property type="match status" value="2"/>
</dbReference>
<evidence type="ECO:0000256" key="2">
    <source>
        <dbReference type="SAM" id="MobiDB-lite"/>
    </source>
</evidence>
<evidence type="ECO:0000313" key="4">
    <source>
        <dbReference type="EMBL" id="GFO04720.1"/>
    </source>
</evidence>
<dbReference type="SMART" id="SM00355">
    <property type="entry name" value="ZnF_C2H2"/>
    <property type="match status" value="5"/>
</dbReference>
<sequence length="837" mass="91864">MITTWRYVPVFRFFCQLKTFVYLVSFFLKSRSRQTPSEATEAEKTVDDTGSVVSPGLATTSVGEDTGLADEATLLLERQTGNCWMEESAFKSSHSIACEDQLPGADAQPAQVVSLCNFVFLQSDATENLIVGQASKSGTNTLSSPQMSSRVTQSVEKPLTPSVVLDAQATDHSNDSPSNGLQCSASHSECFIPASVVTSTPLPETTSYSTGKTISVCQEKSTINTSLNSGHGKCETISSEPEHAESKVKQSSGVEKLRPFSSKLKPSTQTKEVESKNASDNSHSVLKKTVGNKNVRPKGSVLVKSCKTAEGGSPCRKENLNNNDLSETKKKYQPADAKWIKDLIDSTSTDNTDSEELTNIPLSMAFTSRMPENVQPRKDENPVIPVGKTEKCCKGDAMDMLGHVSCVSDQARGPEKLNLLSKKPIEMSSECRNEVKSGEKSLAKLYYSCVPARSSAKKAMSKMKSTLVSDVESDEKCSPEKMTMKALPIKGNIEKPRVGIKINMKSLTQSSLHPKTSASNLSGLTSSISSFHAHKRKTTYMCQYCVDVNPGSLRKIKAHVLLKHKSMPPTVVNCRGQRRHKNCQFYVCSQPACFKLFNSEKDLETHKNSCPHEPHVSNTRPKERTTFNSSCCNVANTASFKDHDSVNVKSDVLLMNQPKVPVKSPSAANLPSPVSVPPIRACRVELHMLDASMVEARSLIHKRDGKYQCLYCTDYVYENTLAAMKSHYIQEHEGQLMVMRDTEARRAQQPSRIYVCSSPGCEHSCVSRNDLDNHLRSEHSASSCSYVYQCAVCGWFSSSHAVAIQHVQAQHSPSEGASLVRMQVMVDEQGQTSKKIV</sequence>
<protein>
    <recommendedName>
        <fullName evidence="3">C2H2-type domain-containing protein</fullName>
    </recommendedName>
</protein>
<organism evidence="4 5">
    <name type="scientific">Plakobranchus ocellatus</name>
    <dbReference type="NCBI Taxonomy" id="259542"/>
    <lineage>
        <taxon>Eukaryota</taxon>
        <taxon>Metazoa</taxon>
        <taxon>Spiralia</taxon>
        <taxon>Lophotrochozoa</taxon>
        <taxon>Mollusca</taxon>
        <taxon>Gastropoda</taxon>
        <taxon>Heterobranchia</taxon>
        <taxon>Euthyneura</taxon>
        <taxon>Panpulmonata</taxon>
        <taxon>Sacoglossa</taxon>
        <taxon>Placobranchoidea</taxon>
        <taxon>Plakobranchidae</taxon>
        <taxon>Plakobranchus</taxon>
    </lineage>
</organism>
<gene>
    <name evidence="4" type="ORF">PoB_003122500</name>
</gene>
<keyword evidence="5" id="KW-1185">Reference proteome</keyword>
<dbReference type="AlphaFoldDB" id="A0AAV4A980"/>
<feature type="region of interest" description="Disordered" evidence="2">
    <location>
        <begin position="226"/>
        <end position="294"/>
    </location>
</feature>